<name>A0A127Q9F5_9BURK</name>
<feature type="compositionally biased region" description="Acidic residues" evidence="2">
    <location>
        <begin position="167"/>
        <end position="179"/>
    </location>
</feature>
<evidence type="ECO:0000256" key="1">
    <source>
        <dbReference type="SAM" id="Coils"/>
    </source>
</evidence>
<protein>
    <recommendedName>
        <fullName evidence="5">DnaJ domain protein</fullName>
    </recommendedName>
</protein>
<feature type="region of interest" description="Disordered" evidence="2">
    <location>
        <begin position="161"/>
        <end position="221"/>
    </location>
</feature>
<feature type="compositionally biased region" description="Basic and acidic residues" evidence="2">
    <location>
        <begin position="205"/>
        <end position="217"/>
    </location>
</feature>
<organism evidence="3 4">
    <name type="scientific">Collimonas pratensis</name>
    <dbReference type="NCBI Taxonomy" id="279113"/>
    <lineage>
        <taxon>Bacteria</taxon>
        <taxon>Pseudomonadati</taxon>
        <taxon>Pseudomonadota</taxon>
        <taxon>Betaproteobacteria</taxon>
        <taxon>Burkholderiales</taxon>
        <taxon>Oxalobacteraceae</taxon>
        <taxon>Collimonas</taxon>
    </lineage>
</organism>
<dbReference type="AlphaFoldDB" id="A0A127Q9F5"/>
<dbReference type="EMBL" id="CP013234">
    <property type="protein sequence ID" value="AMP06636.1"/>
    <property type="molecule type" value="Genomic_DNA"/>
</dbReference>
<evidence type="ECO:0000313" key="3">
    <source>
        <dbReference type="EMBL" id="AMP06636.1"/>
    </source>
</evidence>
<keyword evidence="1" id="KW-0175">Coiled coil</keyword>
<sequence length="371" mass="41804">MNTYCEDKMIRPLAGFCCASPEALIITPQSAVKQAMKKTDNKALNVVEQHGQASLSPAQKIFNALLRKLETERQLLAAWQEVIPLHQQYYASQYQPLMRSYHALVAQLVRLLDDAYSAKGLSRHDQEKISHIICSVGAAIIVDSDAADLKRIYRMHGGAAVDAAEGQPEDLAESGQEADSEPHASAEQQREHARAAKRKKSSKAAAREAKQQEELHKASQSVREVYRKLASALHPDREQDPLEHARKTALMQRVNIAYDKKDLLGLLELQLEIEQIDQSRINSLSEQHLQHYSKVLTEQSAELRDEIAGLEAEFRMRFNLGLQEAMSPLLAMRHLKSAAKSVQQNIHALKNDLLAFEDIKNVKAWLKNYHI</sequence>
<evidence type="ECO:0000256" key="2">
    <source>
        <dbReference type="SAM" id="MobiDB-lite"/>
    </source>
</evidence>
<dbReference type="Gene3D" id="1.10.287.110">
    <property type="entry name" value="DnaJ domain"/>
    <property type="match status" value="1"/>
</dbReference>
<gene>
    <name evidence="3" type="ORF">CPter91_4326</name>
</gene>
<feature type="coiled-coil region" evidence="1">
    <location>
        <begin position="293"/>
        <end position="352"/>
    </location>
</feature>
<dbReference type="PATRIC" id="fig|279113.9.peg.4291"/>
<dbReference type="KEGG" id="cpra:CPter91_4326"/>
<evidence type="ECO:0000313" key="4">
    <source>
        <dbReference type="Proteomes" id="UP000074561"/>
    </source>
</evidence>
<dbReference type="Proteomes" id="UP000074561">
    <property type="component" value="Chromosome"/>
</dbReference>
<feature type="compositionally biased region" description="Basic and acidic residues" evidence="2">
    <location>
        <begin position="180"/>
        <end position="194"/>
    </location>
</feature>
<accession>A0A127Q9F5</accession>
<reference evidence="3 4" key="1">
    <citation type="submission" date="2015-11" db="EMBL/GenBank/DDBJ databases">
        <title>Exploring the genomic traits of fungus-feeding bacterial genus Collimonas.</title>
        <authorList>
            <person name="Song C."/>
            <person name="Schmidt R."/>
            <person name="de Jager V."/>
            <person name="Krzyzanowska D."/>
            <person name="Jongedijk E."/>
            <person name="Cankar K."/>
            <person name="Beekwilder J."/>
            <person name="van Veen A."/>
            <person name="de Boer W."/>
            <person name="van Veen J.A."/>
            <person name="Garbeva P."/>
        </authorList>
    </citation>
    <scope>NUCLEOTIDE SEQUENCE [LARGE SCALE GENOMIC DNA]</scope>
    <source>
        <strain evidence="3 4">Ter91</strain>
    </source>
</reference>
<proteinExistence type="predicted"/>
<dbReference type="InterPro" id="IPR036869">
    <property type="entry name" value="J_dom_sf"/>
</dbReference>
<dbReference type="STRING" id="279113.CPter91_4326"/>
<evidence type="ECO:0008006" key="5">
    <source>
        <dbReference type="Google" id="ProtNLM"/>
    </source>
</evidence>
<dbReference type="SUPFAM" id="SSF46565">
    <property type="entry name" value="Chaperone J-domain"/>
    <property type="match status" value="1"/>
</dbReference>